<name>A0A3B5ZQ87_WHEAT</name>
<dbReference type="GO" id="GO:0046872">
    <property type="term" value="F:metal ion binding"/>
    <property type="evidence" value="ECO:0007669"/>
    <property type="project" value="UniProtKB-KW"/>
</dbReference>
<dbReference type="Gramene" id="TraesROB_scaffold_045786_01G000100.1">
    <property type="protein sequence ID" value="TraesROB_scaffold_045786_01G000100.1"/>
    <property type="gene ID" value="TraesROB_scaffold_045786_01G000100"/>
</dbReference>
<accession>A0A3B5ZQ87</accession>
<evidence type="ECO:0000256" key="1">
    <source>
        <dbReference type="ARBA" id="ARBA00022481"/>
    </source>
</evidence>
<dbReference type="PROSITE" id="PS50846">
    <property type="entry name" value="HMA_2"/>
    <property type="match status" value="1"/>
</dbReference>
<dbReference type="STRING" id="4565.A0A3B5ZQ87"/>
<dbReference type="InterPro" id="IPR006121">
    <property type="entry name" value="HMA_dom"/>
</dbReference>
<evidence type="ECO:0000256" key="4">
    <source>
        <dbReference type="ARBA" id="ARBA00024045"/>
    </source>
</evidence>
<keyword evidence="3" id="KW-0449">Lipoprotein</keyword>
<keyword evidence="2" id="KW-0479">Metal-binding</keyword>
<feature type="compositionally biased region" description="Basic residues" evidence="5">
    <location>
        <begin position="167"/>
        <end position="177"/>
    </location>
</feature>
<keyword evidence="8" id="KW-1185">Reference proteome</keyword>
<organism evidence="7">
    <name type="scientific">Triticum aestivum</name>
    <name type="common">Wheat</name>
    <dbReference type="NCBI Taxonomy" id="4565"/>
    <lineage>
        <taxon>Eukaryota</taxon>
        <taxon>Viridiplantae</taxon>
        <taxon>Streptophyta</taxon>
        <taxon>Embryophyta</taxon>
        <taxon>Tracheophyta</taxon>
        <taxon>Spermatophyta</taxon>
        <taxon>Magnoliopsida</taxon>
        <taxon>Liliopsida</taxon>
        <taxon>Poales</taxon>
        <taxon>Poaceae</taxon>
        <taxon>BOP clade</taxon>
        <taxon>Pooideae</taxon>
        <taxon>Triticodae</taxon>
        <taxon>Triticeae</taxon>
        <taxon>Triticinae</taxon>
        <taxon>Triticum</taxon>
    </lineage>
</organism>
<dbReference type="Gramene" id="TraesWEE_scaffold_039929_01G000200.1">
    <property type="protein sequence ID" value="TraesWEE_scaffold_039929_01G000200.1"/>
    <property type="gene ID" value="TraesWEE_scaffold_039929_01G000200"/>
</dbReference>
<dbReference type="AlphaFoldDB" id="A0A3B5ZQ87"/>
<evidence type="ECO:0000259" key="6">
    <source>
        <dbReference type="PROSITE" id="PS50846"/>
    </source>
</evidence>
<feature type="compositionally biased region" description="Low complexity" evidence="5">
    <location>
        <begin position="180"/>
        <end position="191"/>
    </location>
</feature>
<gene>
    <name evidence="7" type="primary">LOC123180521</name>
</gene>
<dbReference type="Gramene" id="TraesCAD_scaffold_045115_01G000200.1">
    <property type="protein sequence ID" value="TraesCAD_scaffold_045115_01G000200.1"/>
    <property type="gene ID" value="TraesCAD_scaffold_045115_01G000200"/>
</dbReference>
<reference evidence="7" key="2">
    <citation type="submission" date="2018-10" db="UniProtKB">
        <authorList>
            <consortium name="EnsemblPlants"/>
        </authorList>
    </citation>
    <scope>IDENTIFICATION</scope>
</reference>
<dbReference type="OrthoDB" id="689350at2759"/>
<dbReference type="OMA" id="FATIMHP"/>
<evidence type="ECO:0000256" key="3">
    <source>
        <dbReference type="ARBA" id="ARBA00023289"/>
    </source>
</evidence>
<comment type="similarity">
    <text evidence="4">Belongs to the HIPP family.</text>
</comment>
<dbReference type="Gramene" id="TraesCS1D03G0235300.1">
    <property type="protein sequence ID" value="TraesCS1D03G0235300.1.CDS"/>
    <property type="gene ID" value="TraesCS1D03G0235300"/>
</dbReference>
<evidence type="ECO:0000256" key="5">
    <source>
        <dbReference type="SAM" id="MobiDB-lite"/>
    </source>
</evidence>
<dbReference type="SUPFAM" id="SSF55008">
    <property type="entry name" value="HMA, heavy metal-associated domain"/>
    <property type="match status" value="1"/>
</dbReference>
<dbReference type="PANTHER" id="PTHR45868:SF80">
    <property type="entry name" value="F15K9.8-RELATED"/>
    <property type="match status" value="1"/>
</dbReference>
<evidence type="ECO:0000313" key="8">
    <source>
        <dbReference type="Proteomes" id="UP000019116"/>
    </source>
</evidence>
<dbReference type="CDD" id="cd00371">
    <property type="entry name" value="HMA"/>
    <property type="match status" value="1"/>
</dbReference>
<reference evidence="7" key="1">
    <citation type="submission" date="2018-08" db="EMBL/GenBank/DDBJ databases">
        <authorList>
            <person name="Rossello M."/>
        </authorList>
    </citation>
    <scope>NUCLEOTIDE SEQUENCE [LARGE SCALE GENOMIC DNA]</scope>
    <source>
        <strain evidence="7">cv. Chinese Spring</strain>
    </source>
</reference>
<dbReference type="PaxDb" id="4565-Traes_1DS_1360CF476.1"/>
<protein>
    <recommendedName>
        <fullName evidence="6">HMA domain-containing protein</fullName>
    </recommendedName>
</protein>
<dbReference type="InterPro" id="IPR036163">
    <property type="entry name" value="HMA_dom_sf"/>
</dbReference>
<keyword evidence="3" id="KW-0636">Prenylation</keyword>
<evidence type="ECO:0000256" key="2">
    <source>
        <dbReference type="ARBA" id="ARBA00022723"/>
    </source>
</evidence>
<dbReference type="SMR" id="A0A3B5ZQ87"/>
<dbReference type="PANTHER" id="PTHR45868">
    <property type="entry name" value="HEAVY METAL-ASSOCIATED ISOPRENYLATED PLANT PROTEIN 33-RELATED"/>
    <property type="match status" value="1"/>
</dbReference>
<proteinExistence type="inferred from homology"/>
<keyword evidence="1" id="KW-0488">Methylation</keyword>
<sequence>MLFSHALPQDQTLPLCSVLPPFCSPCLLVPPFFTPLLTCTNTDKQSHFPVTSLHSPHSPAMAAAEEGAQPLMYQTVALKVSIHCEGCKKKVKKVLHTIEGVYKTDIDTQQHKVVVVGNVSVDALVKKLIKTGKHAEPWPEPLPPLSDANPTASGGGGDGGGGGGGGGKKKKKKKNKNKTAEPAAPGAPTAEGAGGSVPPENHDHAGTCDEASGDEQPHQVEGGGGGGGDPPKNPGAGDPHDGRAGMVAPFAMTPQGMQPMAPSANASGGGGGGKKKKKGKGGNNGNANANGGDGAGATAHMSPHDAPANPATGNASQNAPAVVDAGAYPPATAMSYPGYYGGGAGAGHMPYAMSYSTSHPHRSSAYYHPMAGAAYTGGAGYYYSTAPVSAAPGSYYMFSEENANACSVM</sequence>
<dbReference type="Proteomes" id="UP000019116">
    <property type="component" value="Chromosome 1D"/>
</dbReference>
<feature type="region of interest" description="Disordered" evidence="5">
    <location>
        <begin position="134"/>
        <end position="318"/>
    </location>
</feature>
<feature type="domain" description="HMA" evidence="6">
    <location>
        <begin position="73"/>
        <end position="136"/>
    </location>
</feature>
<dbReference type="FunFam" id="3.30.70.100:FF:000008">
    <property type="entry name" value="Copper transport protein ATOX1"/>
    <property type="match status" value="1"/>
</dbReference>
<dbReference type="Gramene" id="TraesCS1D02G100200.1">
    <property type="protein sequence ID" value="TraesCS1D02G100200.1"/>
    <property type="gene ID" value="TraesCS1D02G100200"/>
</dbReference>
<feature type="compositionally biased region" description="Gly residues" evidence="5">
    <location>
        <begin position="153"/>
        <end position="166"/>
    </location>
</feature>
<dbReference type="Gene3D" id="3.30.70.100">
    <property type="match status" value="1"/>
</dbReference>
<dbReference type="Pfam" id="PF00403">
    <property type="entry name" value="HMA"/>
    <property type="match status" value="1"/>
</dbReference>
<dbReference type="Gramene" id="TraesCLE_scaffold_059154_01G000200.1">
    <property type="protein sequence ID" value="TraesCLE_scaffold_059154_01G000200.1"/>
    <property type="gene ID" value="TraesCLE_scaffold_059154_01G000200"/>
</dbReference>
<dbReference type="EnsemblPlants" id="TraesCS1D02G100200.1">
    <property type="protein sequence ID" value="TraesCS1D02G100200.1"/>
    <property type="gene ID" value="TraesCS1D02G100200"/>
</dbReference>
<evidence type="ECO:0000313" key="7">
    <source>
        <dbReference type="EnsemblPlants" id="TraesCS1D02G100200.1"/>
    </source>
</evidence>